<dbReference type="InterPro" id="IPR018062">
    <property type="entry name" value="HTH_AraC-typ_CS"/>
</dbReference>
<dbReference type="PANTHER" id="PTHR46796:SF6">
    <property type="entry name" value="ARAC SUBFAMILY"/>
    <property type="match status" value="1"/>
</dbReference>
<dbReference type="InterPro" id="IPR018060">
    <property type="entry name" value="HTH_AraC"/>
</dbReference>
<evidence type="ECO:0000313" key="5">
    <source>
        <dbReference type="EMBL" id="MCT2401054.1"/>
    </source>
</evidence>
<dbReference type="Gene3D" id="1.10.10.60">
    <property type="entry name" value="Homeodomain-like"/>
    <property type="match status" value="2"/>
</dbReference>
<dbReference type="Pfam" id="PF12833">
    <property type="entry name" value="HTH_18"/>
    <property type="match status" value="1"/>
</dbReference>
<name>A0ABT2I8A7_9SPHN</name>
<comment type="caution">
    <text evidence="5">The sequence shown here is derived from an EMBL/GenBank/DDBJ whole genome shotgun (WGS) entry which is preliminary data.</text>
</comment>
<dbReference type="SMART" id="SM00342">
    <property type="entry name" value="HTH_ARAC"/>
    <property type="match status" value="1"/>
</dbReference>
<dbReference type="InterPro" id="IPR009057">
    <property type="entry name" value="Homeodomain-like_sf"/>
</dbReference>
<dbReference type="InterPro" id="IPR020449">
    <property type="entry name" value="Tscrpt_reg_AraC-type_HTH"/>
</dbReference>
<dbReference type="InterPro" id="IPR050204">
    <property type="entry name" value="AraC_XylS_family_regulators"/>
</dbReference>
<organism evidence="5 6">
    <name type="scientific">Novosphingobium mangrovi</name>
    <name type="common">ex Huang et al. 2023</name>
    <dbReference type="NCBI Taxonomy" id="2976432"/>
    <lineage>
        <taxon>Bacteria</taxon>
        <taxon>Pseudomonadati</taxon>
        <taxon>Pseudomonadota</taxon>
        <taxon>Alphaproteobacteria</taxon>
        <taxon>Sphingomonadales</taxon>
        <taxon>Sphingomonadaceae</taxon>
        <taxon>Novosphingobium</taxon>
    </lineage>
</organism>
<dbReference type="SUPFAM" id="SSF46689">
    <property type="entry name" value="Homeodomain-like"/>
    <property type="match status" value="1"/>
</dbReference>
<gene>
    <name evidence="5" type="ORF">NZK81_16010</name>
</gene>
<accession>A0ABT2I8A7</accession>
<sequence>MPDSVAQRPTISVDAELNAPGIVAQIVRFAIPEPTATLHEVPDRYHVNMCLTPRPLNSRGGFRDRWGPHRFERLGDIFMLPPGEELYVKGESGRQASLICSIDPALVHEIVGRDLVWDDQHLAATLDISSAQVRALLFRITAEIRHPGLAATKMLELLGAELAIELGRYCYEVAERSVTGGLAGWRLRLIDERLADRLEAPSLKELAELCGLSVRQLTRGFRVSRACSIGDYIEQRRMEAAKRLLMEGESVKTIAFTMGFASPSSFTFAFRRAVGTSPTTFRQRQGRVLSTTPADAGY</sequence>
<dbReference type="PANTHER" id="PTHR46796">
    <property type="entry name" value="HTH-TYPE TRANSCRIPTIONAL ACTIVATOR RHAS-RELATED"/>
    <property type="match status" value="1"/>
</dbReference>
<keyword evidence="3" id="KW-0804">Transcription</keyword>
<dbReference type="EMBL" id="JANZXA010000011">
    <property type="protein sequence ID" value="MCT2401054.1"/>
    <property type="molecule type" value="Genomic_DNA"/>
</dbReference>
<dbReference type="RefSeq" id="WP_260047075.1">
    <property type="nucleotide sequence ID" value="NZ_JANZXA010000011.1"/>
</dbReference>
<keyword evidence="2" id="KW-0238">DNA-binding</keyword>
<dbReference type="PROSITE" id="PS00041">
    <property type="entry name" value="HTH_ARAC_FAMILY_1"/>
    <property type="match status" value="1"/>
</dbReference>
<protein>
    <submittedName>
        <fullName evidence="5">Helix-turn-helix domain-containing protein</fullName>
    </submittedName>
</protein>
<keyword evidence="6" id="KW-1185">Reference proteome</keyword>
<evidence type="ECO:0000259" key="4">
    <source>
        <dbReference type="PROSITE" id="PS01124"/>
    </source>
</evidence>
<dbReference type="Proteomes" id="UP001165583">
    <property type="component" value="Unassembled WGS sequence"/>
</dbReference>
<evidence type="ECO:0000256" key="3">
    <source>
        <dbReference type="ARBA" id="ARBA00023163"/>
    </source>
</evidence>
<evidence type="ECO:0000313" key="6">
    <source>
        <dbReference type="Proteomes" id="UP001165583"/>
    </source>
</evidence>
<keyword evidence="1" id="KW-0805">Transcription regulation</keyword>
<proteinExistence type="predicted"/>
<dbReference type="PRINTS" id="PR00032">
    <property type="entry name" value="HTHARAC"/>
</dbReference>
<evidence type="ECO:0000256" key="2">
    <source>
        <dbReference type="ARBA" id="ARBA00023125"/>
    </source>
</evidence>
<evidence type="ECO:0000256" key="1">
    <source>
        <dbReference type="ARBA" id="ARBA00023015"/>
    </source>
</evidence>
<reference evidence="5" key="1">
    <citation type="submission" date="2022-09" db="EMBL/GenBank/DDBJ databases">
        <title>Novosphingobium sp. Nov., a polycyclic aromatic hydrocarbon-degrading bacterium isolated form mangrove sediments in HongKong.</title>
        <authorList>
            <person name="Hu Z."/>
        </authorList>
    </citation>
    <scope>NUCLEOTIDE SEQUENCE</scope>
    <source>
        <strain evidence="5">HK4-1</strain>
    </source>
</reference>
<feature type="domain" description="HTH araC/xylS-type" evidence="4">
    <location>
        <begin position="184"/>
        <end position="284"/>
    </location>
</feature>
<dbReference type="PROSITE" id="PS01124">
    <property type="entry name" value="HTH_ARAC_FAMILY_2"/>
    <property type="match status" value="1"/>
</dbReference>